<reference evidence="5" key="1">
    <citation type="submission" date="2023-07" db="EMBL/GenBank/DDBJ databases">
        <title>A chromosome-level genome assembly of Lolium multiflorum.</title>
        <authorList>
            <person name="Chen Y."/>
            <person name="Copetti D."/>
            <person name="Kolliker R."/>
            <person name="Studer B."/>
        </authorList>
    </citation>
    <scope>NUCLEOTIDE SEQUENCE</scope>
    <source>
        <strain evidence="5">02402/16</strain>
        <tissue evidence="5">Leaf</tissue>
    </source>
</reference>
<comment type="caution">
    <text evidence="5">The sequence shown here is derived from an EMBL/GenBank/DDBJ whole genome shotgun (WGS) entry which is preliminary data.</text>
</comment>
<dbReference type="EMBL" id="JAUUTY010000003">
    <property type="protein sequence ID" value="KAK1662368.1"/>
    <property type="molecule type" value="Genomic_DNA"/>
</dbReference>
<evidence type="ECO:0000256" key="3">
    <source>
        <dbReference type="SAM" id="SignalP"/>
    </source>
</evidence>
<dbReference type="AlphaFoldDB" id="A0AAD8SQ42"/>
<accession>A0AAD8SQ42</accession>
<dbReference type="InterPro" id="IPR025287">
    <property type="entry name" value="WAK_GUB"/>
</dbReference>
<feature type="domain" description="Wall-associated receptor kinase galacturonan-binding" evidence="4">
    <location>
        <begin position="29"/>
        <end position="88"/>
    </location>
</feature>
<organism evidence="5 6">
    <name type="scientific">Lolium multiflorum</name>
    <name type="common">Italian ryegrass</name>
    <name type="synonym">Lolium perenne subsp. multiflorum</name>
    <dbReference type="NCBI Taxonomy" id="4521"/>
    <lineage>
        <taxon>Eukaryota</taxon>
        <taxon>Viridiplantae</taxon>
        <taxon>Streptophyta</taxon>
        <taxon>Embryophyta</taxon>
        <taxon>Tracheophyta</taxon>
        <taxon>Spermatophyta</taxon>
        <taxon>Magnoliopsida</taxon>
        <taxon>Liliopsida</taxon>
        <taxon>Poales</taxon>
        <taxon>Poaceae</taxon>
        <taxon>BOP clade</taxon>
        <taxon>Pooideae</taxon>
        <taxon>Poodae</taxon>
        <taxon>Poeae</taxon>
        <taxon>Poeae Chloroplast Group 2 (Poeae type)</taxon>
        <taxon>Loliodinae</taxon>
        <taxon>Loliinae</taxon>
        <taxon>Lolium</taxon>
    </lineage>
</organism>
<evidence type="ECO:0000256" key="2">
    <source>
        <dbReference type="ARBA" id="ARBA00022729"/>
    </source>
</evidence>
<evidence type="ECO:0000313" key="6">
    <source>
        <dbReference type="Proteomes" id="UP001231189"/>
    </source>
</evidence>
<dbReference type="Pfam" id="PF13947">
    <property type="entry name" value="GUB_WAK_bind"/>
    <property type="match status" value="1"/>
</dbReference>
<sequence>MVYVAVAAAVLLVLLPRPLGAVAGSTGNCTRHCGNISIPYPFGVEPGCYLDGFNLTCNWSHHQPKLFLGDGTVQVLEISIPNATVRVNSARVPRARTEHWAPVSDSPGHTFCPKIRTTY</sequence>
<dbReference type="GO" id="GO:0030247">
    <property type="term" value="F:polysaccharide binding"/>
    <property type="evidence" value="ECO:0007669"/>
    <property type="project" value="InterPro"/>
</dbReference>
<feature type="signal peptide" evidence="3">
    <location>
        <begin position="1"/>
        <end position="23"/>
    </location>
</feature>
<comment type="subcellular location">
    <subcellularLocation>
        <location evidence="1">Membrane</location>
        <topology evidence="1">Single-pass membrane protein</topology>
    </subcellularLocation>
</comment>
<keyword evidence="6" id="KW-1185">Reference proteome</keyword>
<gene>
    <name evidence="5" type="ORF">QYE76_050527</name>
</gene>
<dbReference type="PANTHER" id="PTHR33491">
    <property type="entry name" value="OSJNBA0016N04.9 PROTEIN"/>
    <property type="match status" value="1"/>
</dbReference>
<keyword evidence="2 3" id="KW-0732">Signal</keyword>
<feature type="chain" id="PRO_5042259409" description="Wall-associated receptor kinase galacturonan-binding domain-containing protein" evidence="3">
    <location>
        <begin position="24"/>
        <end position="119"/>
    </location>
</feature>
<protein>
    <recommendedName>
        <fullName evidence="4">Wall-associated receptor kinase galacturonan-binding domain-containing protein</fullName>
    </recommendedName>
</protein>
<evidence type="ECO:0000313" key="5">
    <source>
        <dbReference type="EMBL" id="KAK1662368.1"/>
    </source>
</evidence>
<name>A0AAD8SQ42_LOLMU</name>
<proteinExistence type="predicted"/>
<evidence type="ECO:0000256" key="1">
    <source>
        <dbReference type="ARBA" id="ARBA00004167"/>
    </source>
</evidence>
<evidence type="ECO:0000259" key="4">
    <source>
        <dbReference type="Pfam" id="PF13947"/>
    </source>
</evidence>
<dbReference type="Proteomes" id="UP001231189">
    <property type="component" value="Unassembled WGS sequence"/>
</dbReference>
<dbReference type="GO" id="GO:0016020">
    <property type="term" value="C:membrane"/>
    <property type="evidence" value="ECO:0007669"/>
    <property type="project" value="UniProtKB-SubCell"/>
</dbReference>